<name>A0A3N4JAQ1_9PEZI</name>
<accession>A0A3N4JAQ1</accession>
<dbReference type="EMBL" id="ML120443">
    <property type="protein sequence ID" value="RPA94068.1"/>
    <property type="molecule type" value="Genomic_DNA"/>
</dbReference>
<dbReference type="Proteomes" id="UP000276215">
    <property type="component" value="Unassembled WGS sequence"/>
</dbReference>
<reference evidence="2 3" key="1">
    <citation type="journal article" date="2018" name="Nat. Ecol. Evol.">
        <title>Pezizomycetes genomes reveal the molecular basis of ectomycorrhizal truffle lifestyle.</title>
        <authorList>
            <person name="Murat C."/>
            <person name="Payen T."/>
            <person name="Noel B."/>
            <person name="Kuo A."/>
            <person name="Morin E."/>
            <person name="Chen J."/>
            <person name="Kohler A."/>
            <person name="Krizsan K."/>
            <person name="Balestrini R."/>
            <person name="Da Silva C."/>
            <person name="Montanini B."/>
            <person name="Hainaut M."/>
            <person name="Levati E."/>
            <person name="Barry K.W."/>
            <person name="Belfiori B."/>
            <person name="Cichocki N."/>
            <person name="Clum A."/>
            <person name="Dockter R.B."/>
            <person name="Fauchery L."/>
            <person name="Guy J."/>
            <person name="Iotti M."/>
            <person name="Le Tacon F."/>
            <person name="Lindquist E.A."/>
            <person name="Lipzen A."/>
            <person name="Malagnac F."/>
            <person name="Mello A."/>
            <person name="Molinier V."/>
            <person name="Miyauchi S."/>
            <person name="Poulain J."/>
            <person name="Riccioni C."/>
            <person name="Rubini A."/>
            <person name="Sitrit Y."/>
            <person name="Splivallo R."/>
            <person name="Traeger S."/>
            <person name="Wang M."/>
            <person name="Zifcakova L."/>
            <person name="Wipf D."/>
            <person name="Zambonelli A."/>
            <person name="Paolocci F."/>
            <person name="Nowrousian M."/>
            <person name="Ottonello S."/>
            <person name="Baldrian P."/>
            <person name="Spatafora J.W."/>
            <person name="Henrissat B."/>
            <person name="Nagy L.G."/>
            <person name="Aury J.M."/>
            <person name="Wincker P."/>
            <person name="Grigoriev I.V."/>
            <person name="Bonfante P."/>
            <person name="Martin F.M."/>
        </authorList>
    </citation>
    <scope>NUCLEOTIDE SEQUENCE [LARGE SCALE GENOMIC DNA]</scope>
    <source>
        <strain evidence="2 3">120613-1</strain>
    </source>
</reference>
<gene>
    <name evidence="2" type="ORF">L873DRAFT_1846824</name>
</gene>
<protein>
    <submittedName>
        <fullName evidence="2">Uncharacterized protein</fullName>
    </submittedName>
</protein>
<sequence length="282" mass="32216">MWIGKVGKRQEYVTENLVLSCKWYLNKNNKLSYNDHEYKQHHWNVWTQTEQEELIQWLEESHNLQKMKKSSGISRKAIIAEIATRIPLKPAVKQILSDQPNVWPRALYNSGCEGQDTTSTVKGLLNAITRTVGGRGGRNESKEAKEQEGEGKGNEEEVERYGEESNEVEEQVVINWGLGEEEEVEEIQEGEREEVVFEGEKYSEERGEIREEEDEGIEVRRENREDGWGRQGDGRSTFKAGNQAVLLTLGMRSSRKHCLLEIKVEDDNDGDADTMSSIGGLT</sequence>
<proteinExistence type="predicted"/>
<keyword evidence="3" id="KW-1185">Reference proteome</keyword>
<evidence type="ECO:0000256" key="1">
    <source>
        <dbReference type="SAM" id="MobiDB-lite"/>
    </source>
</evidence>
<dbReference type="AlphaFoldDB" id="A0A3N4JAQ1"/>
<evidence type="ECO:0000313" key="3">
    <source>
        <dbReference type="Proteomes" id="UP000276215"/>
    </source>
</evidence>
<feature type="region of interest" description="Disordered" evidence="1">
    <location>
        <begin position="199"/>
        <end position="236"/>
    </location>
</feature>
<feature type="compositionally biased region" description="Basic and acidic residues" evidence="1">
    <location>
        <begin position="137"/>
        <end position="163"/>
    </location>
</feature>
<dbReference type="STRING" id="1336337.A0A3N4JAQ1"/>
<organism evidence="2 3">
    <name type="scientific">Choiromyces venosus 120613-1</name>
    <dbReference type="NCBI Taxonomy" id="1336337"/>
    <lineage>
        <taxon>Eukaryota</taxon>
        <taxon>Fungi</taxon>
        <taxon>Dikarya</taxon>
        <taxon>Ascomycota</taxon>
        <taxon>Pezizomycotina</taxon>
        <taxon>Pezizomycetes</taxon>
        <taxon>Pezizales</taxon>
        <taxon>Tuberaceae</taxon>
        <taxon>Choiromyces</taxon>
    </lineage>
</organism>
<feature type="region of interest" description="Disordered" evidence="1">
    <location>
        <begin position="131"/>
        <end position="166"/>
    </location>
</feature>
<evidence type="ECO:0000313" key="2">
    <source>
        <dbReference type="EMBL" id="RPA94068.1"/>
    </source>
</evidence>
<feature type="compositionally biased region" description="Basic and acidic residues" evidence="1">
    <location>
        <begin position="199"/>
        <end position="209"/>
    </location>
</feature>
<feature type="compositionally biased region" description="Basic and acidic residues" evidence="1">
    <location>
        <begin position="217"/>
        <end position="228"/>
    </location>
</feature>